<keyword evidence="2" id="KW-0812">Transmembrane</keyword>
<protein>
    <submittedName>
        <fullName evidence="3">Uncharacterized protein</fullName>
    </submittedName>
</protein>
<dbReference type="GeneID" id="35592526"/>
<feature type="transmembrane region" description="Helical" evidence="2">
    <location>
        <begin position="21"/>
        <end position="45"/>
    </location>
</feature>
<keyword evidence="2" id="KW-1133">Transmembrane helix</keyword>
<reference evidence="3 4" key="1">
    <citation type="submission" date="2018-01" db="EMBL/GenBank/DDBJ databases">
        <title>Complete genome sequence of Salinigranum rubrum GX10T, an extremely halophilic archaeon isolated from a marine solar saltern.</title>
        <authorList>
            <person name="Han S."/>
        </authorList>
    </citation>
    <scope>NUCLEOTIDE SEQUENCE [LARGE SCALE GENOMIC DNA]</scope>
    <source>
        <strain evidence="3 4">GX10</strain>
    </source>
</reference>
<organism evidence="3 4">
    <name type="scientific">Salinigranum rubrum</name>
    <dbReference type="NCBI Taxonomy" id="755307"/>
    <lineage>
        <taxon>Archaea</taxon>
        <taxon>Methanobacteriati</taxon>
        <taxon>Methanobacteriota</taxon>
        <taxon>Stenosarchaea group</taxon>
        <taxon>Halobacteria</taxon>
        <taxon>Halobacteriales</taxon>
        <taxon>Haloferacaceae</taxon>
        <taxon>Salinigranum</taxon>
    </lineage>
</organism>
<name>A0A2I8VJB2_9EURY</name>
<dbReference type="RefSeq" id="WP_103425716.1">
    <property type="nucleotide sequence ID" value="NZ_CP026309.1"/>
</dbReference>
<sequence length="83" mass="8980">MDRRTEGGRPHGRTPRSPSRSGVVAIAFWVAIVAPLLVLALLFGGLEAGETAAFVTLVVVNLVALGVGHRYRHPEPSRPDERR</sequence>
<evidence type="ECO:0000313" key="4">
    <source>
        <dbReference type="Proteomes" id="UP000236584"/>
    </source>
</evidence>
<feature type="transmembrane region" description="Helical" evidence="2">
    <location>
        <begin position="51"/>
        <end position="68"/>
    </location>
</feature>
<keyword evidence="4" id="KW-1185">Reference proteome</keyword>
<dbReference type="InterPro" id="IPR058341">
    <property type="entry name" value="DUF8028"/>
</dbReference>
<gene>
    <name evidence="3" type="ORF">C2R22_10505</name>
</gene>
<dbReference type="KEGG" id="srub:C2R22_10505"/>
<accession>A0A2I8VJB2</accession>
<dbReference type="EMBL" id="CP026309">
    <property type="protein sequence ID" value="AUV82027.1"/>
    <property type="molecule type" value="Genomic_DNA"/>
</dbReference>
<proteinExistence type="predicted"/>
<evidence type="ECO:0000256" key="2">
    <source>
        <dbReference type="SAM" id="Phobius"/>
    </source>
</evidence>
<dbReference type="Proteomes" id="UP000236584">
    <property type="component" value="Chromosome"/>
</dbReference>
<dbReference type="Pfam" id="PF26071">
    <property type="entry name" value="DUF8028"/>
    <property type="match status" value="1"/>
</dbReference>
<evidence type="ECO:0000256" key="1">
    <source>
        <dbReference type="SAM" id="MobiDB-lite"/>
    </source>
</evidence>
<feature type="region of interest" description="Disordered" evidence="1">
    <location>
        <begin position="1"/>
        <end position="20"/>
    </location>
</feature>
<keyword evidence="2" id="KW-0472">Membrane</keyword>
<evidence type="ECO:0000313" key="3">
    <source>
        <dbReference type="EMBL" id="AUV82027.1"/>
    </source>
</evidence>
<dbReference type="AlphaFoldDB" id="A0A2I8VJB2"/>